<reference evidence="2 3" key="1">
    <citation type="journal article" date="2015" name="Nature">
        <title>rRNA introns, odd ribosomes, and small enigmatic genomes across a large radiation of phyla.</title>
        <authorList>
            <person name="Brown C.T."/>
            <person name="Hug L.A."/>
            <person name="Thomas B.C."/>
            <person name="Sharon I."/>
            <person name="Castelle C.J."/>
            <person name="Singh A."/>
            <person name="Wilkins M.J."/>
            <person name="Williams K.H."/>
            <person name="Banfield J.F."/>
        </authorList>
    </citation>
    <scope>NUCLEOTIDE SEQUENCE [LARGE SCALE GENOMIC DNA]</scope>
</reference>
<feature type="compositionally biased region" description="Basic and acidic residues" evidence="1">
    <location>
        <begin position="75"/>
        <end position="84"/>
    </location>
</feature>
<protein>
    <submittedName>
        <fullName evidence="2">Uncharacterized protein</fullName>
    </submittedName>
</protein>
<dbReference type="EMBL" id="LCLG01000001">
    <property type="protein sequence ID" value="KKU12419.1"/>
    <property type="molecule type" value="Genomic_DNA"/>
</dbReference>
<dbReference type="Proteomes" id="UP000034653">
    <property type="component" value="Unassembled WGS sequence"/>
</dbReference>
<evidence type="ECO:0000313" key="3">
    <source>
        <dbReference type="Proteomes" id="UP000034653"/>
    </source>
</evidence>
<sequence length="84" mass="9894">MERDFHFKKDQIKKEQQKAREMGLTCPAAGVPEIDALYKFFGLRIRGRNFQSPKQDHGPLPEGRVRMELQPPYIHPDRADERVF</sequence>
<feature type="region of interest" description="Disordered" evidence="1">
    <location>
        <begin position="50"/>
        <end position="84"/>
    </location>
</feature>
<organism evidence="2 3">
    <name type="scientific">Candidatus Woesebacteria bacterium GW2011_GWA1_45_8</name>
    <dbReference type="NCBI Taxonomy" id="1618559"/>
    <lineage>
        <taxon>Bacteria</taxon>
        <taxon>Candidatus Woeseibacteriota</taxon>
    </lineage>
</organism>
<name>A0A0G1MW00_9BACT</name>
<comment type="caution">
    <text evidence="2">The sequence shown here is derived from an EMBL/GenBank/DDBJ whole genome shotgun (WGS) entry which is preliminary data.</text>
</comment>
<evidence type="ECO:0000313" key="2">
    <source>
        <dbReference type="EMBL" id="KKU12419.1"/>
    </source>
</evidence>
<dbReference type="AlphaFoldDB" id="A0A0G1MW00"/>
<proteinExistence type="predicted"/>
<evidence type="ECO:0000256" key="1">
    <source>
        <dbReference type="SAM" id="MobiDB-lite"/>
    </source>
</evidence>
<accession>A0A0G1MW00</accession>
<feature type="compositionally biased region" description="Basic and acidic residues" evidence="1">
    <location>
        <begin position="54"/>
        <end position="67"/>
    </location>
</feature>
<gene>
    <name evidence="2" type="ORF">UX19_C0001G0023</name>
</gene>